<dbReference type="Proteomes" id="UP000293520">
    <property type="component" value="Unassembled WGS sequence"/>
</dbReference>
<feature type="transmembrane region" description="Helical" evidence="1">
    <location>
        <begin position="445"/>
        <end position="464"/>
    </location>
</feature>
<protein>
    <recommendedName>
        <fullName evidence="4">H+/citrate symporter</fullName>
    </recommendedName>
</protein>
<keyword evidence="1" id="KW-1133">Transmembrane helix</keyword>
<reference evidence="2 3" key="1">
    <citation type="submission" date="2019-02" db="EMBL/GenBank/DDBJ databases">
        <title>Paracoccus subflavus sp. nov., isolated from marine sediment of the Pacific Ocean.</title>
        <authorList>
            <person name="Zhang G."/>
        </authorList>
    </citation>
    <scope>NUCLEOTIDE SEQUENCE [LARGE SCALE GENOMIC DNA]</scope>
    <source>
        <strain evidence="2 3">GY0581</strain>
    </source>
</reference>
<feature type="transmembrane region" description="Helical" evidence="1">
    <location>
        <begin position="251"/>
        <end position="268"/>
    </location>
</feature>
<feature type="transmembrane region" description="Helical" evidence="1">
    <location>
        <begin position="275"/>
        <end position="294"/>
    </location>
</feature>
<dbReference type="OrthoDB" id="7832851at2"/>
<evidence type="ECO:0000256" key="1">
    <source>
        <dbReference type="SAM" id="Phobius"/>
    </source>
</evidence>
<feature type="transmembrane region" description="Helical" evidence="1">
    <location>
        <begin position="355"/>
        <end position="375"/>
    </location>
</feature>
<feature type="transmembrane region" description="Helical" evidence="1">
    <location>
        <begin position="7"/>
        <end position="25"/>
    </location>
</feature>
<evidence type="ECO:0008006" key="4">
    <source>
        <dbReference type="Google" id="ProtNLM"/>
    </source>
</evidence>
<comment type="caution">
    <text evidence="2">The sequence shown here is derived from an EMBL/GenBank/DDBJ whole genome shotgun (WGS) entry which is preliminary data.</text>
</comment>
<feature type="transmembrane region" description="Helical" evidence="1">
    <location>
        <begin position="420"/>
        <end position="439"/>
    </location>
</feature>
<feature type="transmembrane region" description="Helical" evidence="1">
    <location>
        <begin position="82"/>
        <end position="104"/>
    </location>
</feature>
<evidence type="ECO:0000313" key="3">
    <source>
        <dbReference type="Proteomes" id="UP000293520"/>
    </source>
</evidence>
<dbReference type="AlphaFoldDB" id="A0A4Q9G7T4"/>
<feature type="transmembrane region" description="Helical" evidence="1">
    <location>
        <begin position="31"/>
        <end position="48"/>
    </location>
</feature>
<gene>
    <name evidence="2" type="ORF">EYE42_01685</name>
</gene>
<feature type="transmembrane region" description="Helical" evidence="1">
    <location>
        <begin position="325"/>
        <end position="343"/>
    </location>
</feature>
<dbReference type="EMBL" id="SISK01000001">
    <property type="protein sequence ID" value="TBN43866.1"/>
    <property type="molecule type" value="Genomic_DNA"/>
</dbReference>
<feature type="transmembrane region" description="Helical" evidence="1">
    <location>
        <begin position="125"/>
        <end position="151"/>
    </location>
</feature>
<evidence type="ECO:0000313" key="2">
    <source>
        <dbReference type="EMBL" id="TBN43866.1"/>
    </source>
</evidence>
<feature type="transmembrane region" description="Helical" evidence="1">
    <location>
        <begin position="202"/>
        <end position="224"/>
    </location>
</feature>
<keyword evidence="1" id="KW-0812">Transmembrane</keyword>
<organism evidence="2 3">
    <name type="scientific">Paracoccus subflavus</name>
    <dbReference type="NCBI Taxonomy" id="2528244"/>
    <lineage>
        <taxon>Bacteria</taxon>
        <taxon>Pseudomonadati</taxon>
        <taxon>Pseudomonadota</taxon>
        <taxon>Alphaproteobacteria</taxon>
        <taxon>Rhodobacterales</taxon>
        <taxon>Paracoccaceae</taxon>
        <taxon>Paracoccus</taxon>
    </lineage>
</organism>
<dbReference type="RefSeq" id="WP_130989567.1">
    <property type="nucleotide sequence ID" value="NZ_SISK01000001.1"/>
</dbReference>
<keyword evidence="1" id="KW-0472">Membrane</keyword>
<accession>A0A4Q9G7T4</accession>
<feature type="transmembrane region" description="Helical" evidence="1">
    <location>
        <begin position="55"/>
        <end position="70"/>
    </location>
</feature>
<name>A0A4Q9G7T4_9RHOB</name>
<keyword evidence="3" id="KW-1185">Reference proteome</keyword>
<proteinExistence type="predicted"/>
<sequence length="465" mass="48298">MPPLSARIGGILTGLALLVTILHQYDADPRLALAAAGLLLPALALFSLSAPLSRLAFVAVGIALTLWAAATRDDWAAAALTALSRGGFIIALFTALSALRSVAIRSRDILDCGRFLARQPPGRRYLALTAGGHLFGLILLYGAISLLGTLAAESTARETDPDLRRHRLRRMLVAIQRGFAATLCWSPMALSMAVTLSVVKGASWPAAAGLCLVSTGLLMGIGWAQDSIFKPVLATPPPARPVETDGWLRRLRPLLVLLGIVVGGVLLLHLATGVAVTGAVMTVVPLIAAAWSAILPSGGHGRLQALGFRAAQFATRDLAGYRGEIILLFMAGFIGSLGSWLLVPIMQAHGPDLTAVPPLLILAAMVWIIPLTGQIGMNPILAVSLLVPLLPTPEVLGLHPAAMVVAITSGWAISGNTSPFTASVLLVASLGGVGARHAGTVWNGLYALFTGAALTLWVLVAATLL</sequence>